<feature type="region of interest" description="Disordered" evidence="5">
    <location>
        <begin position="45"/>
        <end position="211"/>
    </location>
</feature>
<keyword evidence="8" id="KW-1185">Reference proteome</keyword>
<evidence type="ECO:0000256" key="2">
    <source>
        <dbReference type="ARBA" id="ARBA00022729"/>
    </source>
</evidence>
<keyword evidence="6" id="KW-0812">Transmembrane</keyword>
<keyword evidence="7" id="KW-0808">Transferase</keyword>
<keyword evidence="3" id="KW-0677">Repeat</keyword>
<dbReference type="FunFam" id="3.80.10.10:FF:000041">
    <property type="entry name" value="LRR receptor-like serine/threonine-protein kinase ERECTA"/>
    <property type="match status" value="1"/>
</dbReference>
<sequence>MKVGVFEDLGEKRVCHFTRDTTARGAQQLDRAFSALKNQGIDNVQHCSEKRHSEQSREEEVAMKRGNNGKDGTGIDSEEEEVDSKPAALDMESLAAATTRSSEVQREDRTLENHQENFVPDDEKKAQKASSAPFGEGVPAAKAGIGNTGGTPAAVAKGASLSEKKPKDQEPGASPIMASTAAKVATGATSDQTASPSLPPPDAVVAADEKTRESTNVATVWDAQESILVDASQSVAMNETVEHEDLSNNTITINTSSQPGAFRVPGRSSIQSSESSPPDSSMVSSEELVQAIRDSADIESNDGLIEADPVERDSVLFRQLPRAEMVTRRPLEQPRPKRDQQYIRVLGFLFFALACLILGIFLGQVLQHQRECLWFSSAYGRFSEDGRDYQEEIQNDIDPCNHQGRIQTIILDDLELSAFQPSIPPEIALLSSLSYFVLRRNGIDATLRGWVPPEIYKMQNLTYLGLNHNEMLTGQIPSELAMLTSLQEVQLDSCSLSGSLPTEFGLLQNARKFEVNRNRAIKGTIPTEFGMMTSIHEMSLNQNKLSGSLPSELFQMTEIKELQLARNKFTGTLPVELGLLTRLADLRAQKNKLFGTVPSELGLLTRLTRLNFGYNNLEGEIPSEIGRLTAITQLYLSASSLSGPIPSECGLLTNVTSLVVFDNNLSFITSELWQLANINHLRINGNQFNGQVPTDVGQMKAMVEPKAFENSFTGALPSELALLTGMTTLELHGNQFSGSIPSELSLLALNGALNFLTLGGNALSGVVPDGLCALGQYNTSRKDAHGLQFDCDALLCGCDWCSCS</sequence>
<keyword evidence="7" id="KW-0675">Receptor</keyword>
<feature type="compositionally biased region" description="Basic and acidic residues" evidence="5">
    <location>
        <begin position="47"/>
        <end position="63"/>
    </location>
</feature>
<organism evidence="7 8">
    <name type="scientific">Seminavis robusta</name>
    <dbReference type="NCBI Taxonomy" id="568900"/>
    <lineage>
        <taxon>Eukaryota</taxon>
        <taxon>Sar</taxon>
        <taxon>Stramenopiles</taxon>
        <taxon>Ochrophyta</taxon>
        <taxon>Bacillariophyta</taxon>
        <taxon>Bacillariophyceae</taxon>
        <taxon>Bacillariophycidae</taxon>
        <taxon>Naviculales</taxon>
        <taxon>Naviculaceae</taxon>
        <taxon>Seminavis</taxon>
    </lineage>
</organism>
<feature type="region of interest" description="Disordered" evidence="5">
    <location>
        <begin position="251"/>
        <end position="286"/>
    </location>
</feature>
<feature type="compositionally biased region" description="Polar residues" evidence="5">
    <location>
        <begin position="187"/>
        <end position="196"/>
    </location>
</feature>
<proteinExistence type="predicted"/>
<name>A0A9N8DUR5_9STRA</name>
<dbReference type="Gene3D" id="3.80.10.10">
    <property type="entry name" value="Ribonuclease Inhibitor"/>
    <property type="match status" value="4"/>
</dbReference>
<evidence type="ECO:0000256" key="6">
    <source>
        <dbReference type="SAM" id="Phobius"/>
    </source>
</evidence>
<keyword evidence="4 6" id="KW-0472">Membrane</keyword>
<evidence type="ECO:0000313" key="8">
    <source>
        <dbReference type="Proteomes" id="UP001153069"/>
    </source>
</evidence>
<dbReference type="Pfam" id="PF00560">
    <property type="entry name" value="LRR_1"/>
    <property type="match status" value="2"/>
</dbReference>
<dbReference type="PANTHER" id="PTHR48060">
    <property type="entry name" value="DNA DAMAGE-REPAIR/TOLERATION PROTEIN DRT100"/>
    <property type="match status" value="1"/>
</dbReference>
<keyword evidence="6" id="KW-1133">Transmembrane helix</keyword>
<dbReference type="InterPro" id="IPR032675">
    <property type="entry name" value="LRR_dom_sf"/>
</dbReference>
<evidence type="ECO:0000256" key="5">
    <source>
        <dbReference type="SAM" id="MobiDB-lite"/>
    </source>
</evidence>
<dbReference type="OrthoDB" id="41016at2759"/>
<dbReference type="SUPFAM" id="SSF52058">
    <property type="entry name" value="L domain-like"/>
    <property type="match status" value="2"/>
</dbReference>
<keyword evidence="7" id="KW-0418">Kinase</keyword>
<dbReference type="InterPro" id="IPR001611">
    <property type="entry name" value="Leu-rich_rpt"/>
</dbReference>
<reference evidence="7" key="1">
    <citation type="submission" date="2020-06" db="EMBL/GenBank/DDBJ databases">
        <authorList>
            <consortium name="Plant Systems Biology data submission"/>
        </authorList>
    </citation>
    <scope>NUCLEOTIDE SEQUENCE</scope>
    <source>
        <strain evidence="7">D6</strain>
    </source>
</reference>
<accession>A0A9N8DUR5</accession>
<keyword evidence="1" id="KW-0433">Leucine-rich repeat</keyword>
<dbReference type="SMART" id="SM00369">
    <property type="entry name" value="LRR_TYP"/>
    <property type="match status" value="5"/>
</dbReference>
<protein>
    <submittedName>
        <fullName evidence="7">LRR receptor-like serine threonine-protein kinase</fullName>
    </submittedName>
</protein>
<dbReference type="FunFam" id="3.80.10.10:FF:000095">
    <property type="entry name" value="LRR receptor-like serine/threonine-protein kinase GSO1"/>
    <property type="match status" value="1"/>
</dbReference>
<evidence type="ECO:0000256" key="4">
    <source>
        <dbReference type="ARBA" id="ARBA00023136"/>
    </source>
</evidence>
<dbReference type="InterPro" id="IPR053211">
    <property type="entry name" value="DNA_repair-toleration"/>
</dbReference>
<dbReference type="AlphaFoldDB" id="A0A9N8DUR5"/>
<dbReference type="EMBL" id="CAICTM010000305">
    <property type="protein sequence ID" value="CAB9507434.1"/>
    <property type="molecule type" value="Genomic_DNA"/>
</dbReference>
<dbReference type="PANTHER" id="PTHR48060:SF21">
    <property type="entry name" value="L DOMAIN-LIKE PROTEIN"/>
    <property type="match status" value="1"/>
</dbReference>
<dbReference type="GO" id="GO:0016301">
    <property type="term" value="F:kinase activity"/>
    <property type="evidence" value="ECO:0007669"/>
    <property type="project" value="UniProtKB-KW"/>
</dbReference>
<evidence type="ECO:0000313" key="7">
    <source>
        <dbReference type="EMBL" id="CAB9507434.1"/>
    </source>
</evidence>
<feature type="transmembrane region" description="Helical" evidence="6">
    <location>
        <begin position="345"/>
        <end position="366"/>
    </location>
</feature>
<feature type="compositionally biased region" description="Basic and acidic residues" evidence="5">
    <location>
        <begin position="103"/>
        <end position="126"/>
    </location>
</feature>
<dbReference type="Proteomes" id="UP001153069">
    <property type="component" value="Unassembled WGS sequence"/>
</dbReference>
<gene>
    <name evidence="7" type="ORF">SEMRO_306_G113060.1</name>
</gene>
<keyword evidence="2" id="KW-0732">Signal</keyword>
<dbReference type="InterPro" id="IPR003591">
    <property type="entry name" value="Leu-rich_rpt_typical-subtyp"/>
</dbReference>
<feature type="compositionally biased region" description="Low complexity" evidence="5">
    <location>
        <begin position="265"/>
        <end position="286"/>
    </location>
</feature>
<evidence type="ECO:0000256" key="1">
    <source>
        <dbReference type="ARBA" id="ARBA00022614"/>
    </source>
</evidence>
<evidence type="ECO:0000256" key="3">
    <source>
        <dbReference type="ARBA" id="ARBA00022737"/>
    </source>
</evidence>
<comment type="caution">
    <text evidence="7">The sequence shown here is derived from an EMBL/GenBank/DDBJ whole genome shotgun (WGS) entry which is preliminary data.</text>
</comment>